<keyword evidence="2" id="KW-0812">Transmembrane</keyword>
<evidence type="ECO:0000313" key="4">
    <source>
        <dbReference type="Proteomes" id="UP000784294"/>
    </source>
</evidence>
<proteinExistence type="predicted"/>
<keyword evidence="4" id="KW-1185">Reference proteome</keyword>
<feature type="transmembrane region" description="Helical" evidence="2">
    <location>
        <begin position="56"/>
        <end position="76"/>
    </location>
</feature>
<gene>
    <name evidence="3" type="ORF">PXEA_LOCUS32661</name>
</gene>
<reference evidence="3" key="1">
    <citation type="submission" date="2018-11" db="EMBL/GenBank/DDBJ databases">
        <authorList>
            <consortium name="Pathogen Informatics"/>
        </authorList>
    </citation>
    <scope>NUCLEOTIDE SEQUENCE</scope>
</reference>
<organism evidence="3 4">
    <name type="scientific">Protopolystoma xenopodis</name>
    <dbReference type="NCBI Taxonomy" id="117903"/>
    <lineage>
        <taxon>Eukaryota</taxon>
        <taxon>Metazoa</taxon>
        <taxon>Spiralia</taxon>
        <taxon>Lophotrochozoa</taxon>
        <taxon>Platyhelminthes</taxon>
        <taxon>Monogenea</taxon>
        <taxon>Polyopisthocotylea</taxon>
        <taxon>Polystomatidea</taxon>
        <taxon>Polystomatidae</taxon>
        <taxon>Protopolystoma</taxon>
    </lineage>
</organism>
<sequence>MPPPEEKTLWRPELKRALKTGFMLMLWRPVEADMTDSTTPLLLGLPSGAWLRRNSIFDWLGVCILLFFPCLVRFIFELACSSLSLRKQLACTNGLLLFSNSLLLGSVASVEASSTAKISPLRNKSSLHSLDGQSGDGDSEV</sequence>
<dbReference type="EMBL" id="CAAALY010260497">
    <property type="protein sequence ID" value="VEL39221.1"/>
    <property type="molecule type" value="Genomic_DNA"/>
</dbReference>
<comment type="caution">
    <text evidence="3">The sequence shown here is derived from an EMBL/GenBank/DDBJ whole genome shotgun (WGS) entry which is preliminary data.</text>
</comment>
<feature type="compositionally biased region" description="Polar residues" evidence="1">
    <location>
        <begin position="121"/>
        <end position="132"/>
    </location>
</feature>
<dbReference type="AlphaFoldDB" id="A0A3S5CQ68"/>
<accession>A0A3S5CQ68</accession>
<evidence type="ECO:0000256" key="1">
    <source>
        <dbReference type="SAM" id="MobiDB-lite"/>
    </source>
</evidence>
<evidence type="ECO:0000256" key="2">
    <source>
        <dbReference type="SAM" id="Phobius"/>
    </source>
</evidence>
<protein>
    <submittedName>
        <fullName evidence="3">Uncharacterized protein</fullName>
    </submittedName>
</protein>
<dbReference type="Proteomes" id="UP000784294">
    <property type="component" value="Unassembled WGS sequence"/>
</dbReference>
<evidence type="ECO:0000313" key="3">
    <source>
        <dbReference type="EMBL" id="VEL39221.1"/>
    </source>
</evidence>
<keyword evidence="2" id="KW-0472">Membrane</keyword>
<feature type="region of interest" description="Disordered" evidence="1">
    <location>
        <begin position="121"/>
        <end position="141"/>
    </location>
</feature>
<keyword evidence="2" id="KW-1133">Transmembrane helix</keyword>
<name>A0A3S5CQ68_9PLAT</name>